<keyword evidence="6 12" id="KW-0378">Hydrolase</keyword>
<keyword evidence="16" id="KW-1185">Reference proteome</keyword>
<dbReference type="CDD" id="cd00143">
    <property type="entry name" value="PP2Cc"/>
    <property type="match status" value="1"/>
</dbReference>
<gene>
    <name evidence="15" type="ORF">U9M48_018210</name>
</gene>
<sequence length="475" mass="50372">MSSGGGEAGTQDHDGVPAAAGEEKRTLDVGQLSRLVRRRTLELRSLRLGGSGTATAEDEEMGGGAGEAGTQDHGGVPVPAAGEGEEKWLVDVARLRRLARRRRRLELRSLSLGGAAEGEAAKRVRSAVPATSSDSSPESAKVAPAPQLQGPLSGGRWPKCLSHGAVSVIGRRRKMEDAVAVVSPFLVAAPAGEDEDGGGGDLEFFAVYDGHGGVLVADICKERIQAVLAEELARLRLGQRGGGEDENEGARWREAMEACFARVDGEVSVMQMEMERRNKEEHKVGATAVVAVVSPRSIVVANCGDSRAVLCRGGVPVPLSDDHKPERPDETERVEAAGGYVIHWNGCRVWGLLSTSRAIGDQYMKPFISAEPEVTVTARTDKDEFLILASDGLWDVVPNDVACRVARNCLSGRLAAKHPLKYPGTSASDAAALLVELAMSKGSEDNVSVVVAELNRTKWVPRAARRAGHAHNGRT</sequence>
<evidence type="ECO:0000256" key="13">
    <source>
        <dbReference type="SAM" id="MobiDB-lite"/>
    </source>
</evidence>
<dbReference type="EC" id="3.1.3.16" evidence="4"/>
<keyword evidence="9" id="KW-0464">Manganese</keyword>
<keyword evidence="8 12" id="KW-0904">Protein phosphatase</keyword>
<evidence type="ECO:0000259" key="14">
    <source>
        <dbReference type="PROSITE" id="PS51746"/>
    </source>
</evidence>
<comment type="cofactor">
    <cofactor evidence="1">
        <name>Mn(2+)</name>
        <dbReference type="ChEBI" id="CHEBI:29035"/>
    </cofactor>
</comment>
<dbReference type="InterPro" id="IPR015655">
    <property type="entry name" value="PP2C"/>
</dbReference>
<evidence type="ECO:0000256" key="6">
    <source>
        <dbReference type="ARBA" id="ARBA00022801"/>
    </source>
</evidence>
<comment type="catalytic activity">
    <reaction evidence="10">
        <text>O-phospho-L-seryl-[protein] + H2O = L-seryl-[protein] + phosphate</text>
        <dbReference type="Rhea" id="RHEA:20629"/>
        <dbReference type="Rhea" id="RHEA-COMP:9863"/>
        <dbReference type="Rhea" id="RHEA-COMP:11604"/>
        <dbReference type="ChEBI" id="CHEBI:15377"/>
        <dbReference type="ChEBI" id="CHEBI:29999"/>
        <dbReference type="ChEBI" id="CHEBI:43474"/>
        <dbReference type="ChEBI" id="CHEBI:83421"/>
        <dbReference type="EC" id="3.1.3.16"/>
    </reaction>
</comment>
<feature type="region of interest" description="Disordered" evidence="13">
    <location>
        <begin position="118"/>
        <end position="156"/>
    </location>
</feature>
<dbReference type="GO" id="GO:0046872">
    <property type="term" value="F:metal ion binding"/>
    <property type="evidence" value="ECO:0007669"/>
    <property type="project" value="UniProtKB-KW"/>
</dbReference>
<dbReference type="SMART" id="SM00332">
    <property type="entry name" value="PP2Cc"/>
    <property type="match status" value="1"/>
</dbReference>
<dbReference type="InterPro" id="IPR036457">
    <property type="entry name" value="PPM-type-like_dom_sf"/>
</dbReference>
<evidence type="ECO:0000256" key="5">
    <source>
        <dbReference type="ARBA" id="ARBA00022723"/>
    </source>
</evidence>
<dbReference type="Pfam" id="PF00481">
    <property type="entry name" value="PP2C"/>
    <property type="match status" value="1"/>
</dbReference>
<dbReference type="EMBL" id="CP144748">
    <property type="protein sequence ID" value="WVZ69422.1"/>
    <property type="molecule type" value="Genomic_DNA"/>
</dbReference>
<evidence type="ECO:0000256" key="9">
    <source>
        <dbReference type="ARBA" id="ARBA00023211"/>
    </source>
</evidence>
<dbReference type="Gene3D" id="3.60.40.10">
    <property type="entry name" value="PPM-type phosphatase domain"/>
    <property type="match status" value="1"/>
</dbReference>
<dbReference type="InterPro" id="IPR000222">
    <property type="entry name" value="PP2C_BS"/>
</dbReference>
<evidence type="ECO:0000256" key="3">
    <source>
        <dbReference type="ARBA" id="ARBA00006702"/>
    </source>
</evidence>
<evidence type="ECO:0000256" key="11">
    <source>
        <dbReference type="ARBA" id="ARBA00048336"/>
    </source>
</evidence>
<accession>A0AAQ3TCX8</accession>
<name>A0AAQ3TCX8_PASNO</name>
<organism evidence="15 16">
    <name type="scientific">Paspalum notatum var. saurae</name>
    <dbReference type="NCBI Taxonomy" id="547442"/>
    <lineage>
        <taxon>Eukaryota</taxon>
        <taxon>Viridiplantae</taxon>
        <taxon>Streptophyta</taxon>
        <taxon>Embryophyta</taxon>
        <taxon>Tracheophyta</taxon>
        <taxon>Spermatophyta</taxon>
        <taxon>Magnoliopsida</taxon>
        <taxon>Liliopsida</taxon>
        <taxon>Poales</taxon>
        <taxon>Poaceae</taxon>
        <taxon>PACMAD clade</taxon>
        <taxon>Panicoideae</taxon>
        <taxon>Andropogonodae</taxon>
        <taxon>Paspaleae</taxon>
        <taxon>Paspalinae</taxon>
        <taxon>Paspalum</taxon>
    </lineage>
</organism>
<dbReference type="SUPFAM" id="SSF81606">
    <property type="entry name" value="PP2C-like"/>
    <property type="match status" value="1"/>
</dbReference>
<proteinExistence type="inferred from homology"/>
<evidence type="ECO:0000256" key="1">
    <source>
        <dbReference type="ARBA" id="ARBA00001936"/>
    </source>
</evidence>
<keyword evidence="5" id="KW-0479">Metal-binding</keyword>
<evidence type="ECO:0000256" key="7">
    <source>
        <dbReference type="ARBA" id="ARBA00022842"/>
    </source>
</evidence>
<feature type="region of interest" description="Disordered" evidence="13">
    <location>
        <begin position="1"/>
        <end position="30"/>
    </location>
</feature>
<evidence type="ECO:0000256" key="8">
    <source>
        <dbReference type="ARBA" id="ARBA00022912"/>
    </source>
</evidence>
<dbReference type="PROSITE" id="PS01032">
    <property type="entry name" value="PPM_1"/>
    <property type="match status" value="1"/>
</dbReference>
<dbReference type="PANTHER" id="PTHR47992">
    <property type="entry name" value="PROTEIN PHOSPHATASE"/>
    <property type="match status" value="1"/>
</dbReference>
<comment type="catalytic activity">
    <reaction evidence="11">
        <text>O-phospho-L-threonyl-[protein] + H2O = L-threonyl-[protein] + phosphate</text>
        <dbReference type="Rhea" id="RHEA:47004"/>
        <dbReference type="Rhea" id="RHEA-COMP:11060"/>
        <dbReference type="Rhea" id="RHEA-COMP:11605"/>
        <dbReference type="ChEBI" id="CHEBI:15377"/>
        <dbReference type="ChEBI" id="CHEBI:30013"/>
        <dbReference type="ChEBI" id="CHEBI:43474"/>
        <dbReference type="ChEBI" id="CHEBI:61977"/>
        <dbReference type="EC" id="3.1.3.16"/>
    </reaction>
</comment>
<evidence type="ECO:0000256" key="4">
    <source>
        <dbReference type="ARBA" id="ARBA00013081"/>
    </source>
</evidence>
<dbReference type="InterPro" id="IPR001932">
    <property type="entry name" value="PPM-type_phosphatase-like_dom"/>
</dbReference>
<dbReference type="PROSITE" id="PS51746">
    <property type="entry name" value="PPM_2"/>
    <property type="match status" value="1"/>
</dbReference>
<feature type="region of interest" description="Disordered" evidence="13">
    <location>
        <begin position="43"/>
        <end position="82"/>
    </location>
</feature>
<dbReference type="GO" id="GO:0004722">
    <property type="term" value="F:protein serine/threonine phosphatase activity"/>
    <property type="evidence" value="ECO:0007669"/>
    <property type="project" value="UniProtKB-EC"/>
</dbReference>
<evidence type="ECO:0000313" key="16">
    <source>
        <dbReference type="Proteomes" id="UP001341281"/>
    </source>
</evidence>
<dbReference type="AlphaFoldDB" id="A0AAQ3TCX8"/>
<evidence type="ECO:0000256" key="10">
    <source>
        <dbReference type="ARBA" id="ARBA00047761"/>
    </source>
</evidence>
<comment type="cofactor">
    <cofactor evidence="2">
        <name>Mg(2+)</name>
        <dbReference type="ChEBI" id="CHEBI:18420"/>
    </cofactor>
</comment>
<evidence type="ECO:0000313" key="15">
    <source>
        <dbReference type="EMBL" id="WVZ69422.1"/>
    </source>
</evidence>
<evidence type="ECO:0000256" key="2">
    <source>
        <dbReference type="ARBA" id="ARBA00001946"/>
    </source>
</evidence>
<keyword evidence="7" id="KW-0460">Magnesium</keyword>
<dbReference type="SMART" id="SM00331">
    <property type="entry name" value="PP2C_SIG"/>
    <property type="match status" value="1"/>
</dbReference>
<feature type="compositionally biased region" description="Polar residues" evidence="13">
    <location>
        <begin position="129"/>
        <end position="138"/>
    </location>
</feature>
<evidence type="ECO:0000256" key="12">
    <source>
        <dbReference type="RuleBase" id="RU003465"/>
    </source>
</evidence>
<dbReference type="FunFam" id="3.60.40.10:FF:000041">
    <property type="entry name" value="Protein phosphatase 2C 51"/>
    <property type="match status" value="1"/>
</dbReference>
<reference evidence="15 16" key="1">
    <citation type="submission" date="2024-02" db="EMBL/GenBank/DDBJ databases">
        <title>High-quality chromosome-scale genome assembly of Pensacola bahiagrass (Paspalum notatum Flugge var. saurae).</title>
        <authorList>
            <person name="Vega J.M."/>
            <person name="Podio M."/>
            <person name="Orjuela J."/>
            <person name="Siena L.A."/>
            <person name="Pessino S.C."/>
            <person name="Combes M.C."/>
            <person name="Mariac C."/>
            <person name="Albertini E."/>
            <person name="Pupilli F."/>
            <person name="Ortiz J.P.A."/>
            <person name="Leblanc O."/>
        </authorList>
    </citation>
    <scope>NUCLEOTIDE SEQUENCE [LARGE SCALE GENOMIC DNA]</scope>
    <source>
        <strain evidence="15">R1</strain>
        <tissue evidence="15">Leaf</tissue>
    </source>
</reference>
<comment type="similarity">
    <text evidence="3 12">Belongs to the PP2C family.</text>
</comment>
<dbReference type="Proteomes" id="UP001341281">
    <property type="component" value="Chromosome 04"/>
</dbReference>
<protein>
    <recommendedName>
        <fullName evidence="4">protein-serine/threonine phosphatase</fullName>
        <ecNumber evidence="4">3.1.3.16</ecNumber>
    </recommendedName>
</protein>
<feature type="domain" description="PPM-type phosphatase" evidence="14">
    <location>
        <begin position="162"/>
        <end position="454"/>
    </location>
</feature>
<feature type="compositionally biased region" description="Basic and acidic residues" evidence="13">
    <location>
        <begin position="10"/>
        <end position="27"/>
    </location>
</feature>